<dbReference type="RefSeq" id="WP_058892536.1">
    <property type="nucleotide sequence ID" value="NZ_LQBL01000032.1"/>
</dbReference>
<name>A0A0W8I235_9MICO</name>
<evidence type="ECO:0000256" key="1">
    <source>
        <dbReference type="ARBA" id="ARBA00006754"/>
    </source>
</evidence>
<dbReference type="STRING" id="767452.AVL62_10075"/>
<dbReference type="AlphaFoldDB" id="A0A0W8I235"/>
<dbReference type="Proteomes" id="UP000054837">
    <property type="component" value="Unassembled WGS sequence"/>
</dbReference>
<keyword evidence="5" id="KW-1185">Reference proteome</keyword>
<dbReference type="EMBL" id="LQBL01000032">
    <property type="protein sequence ID" value="KUG51639.1"/>
    <property type="molecule type" value="Genomic_DNA"/>
</dbReference>
<dbReference type="PANTHER" id="PTHR33744:SF17">
    <property type="entry name" value="CONSERVED PROTEIN"/>
    <property type="match status" value="1"/>
</dbReference>
<comment type="similarity">
    <text evidence="1">Belongs to the CdaR family.</text>
</comment>
<evidence type="ECO:0000259" key="2">
    <source>
        <dbReference type="Pfam" id="PF13556"/>
    </source>
</evidence>
<comment type="caution">
    <text evidence="4">The sequence shown here is derived from an EMBL/GenBank/DDBJ whole genome shotgun (WGS) entry which is preliminary data.</text>
</comment>
<organism evidence="4 5">
    <name type="scientific">Serinicoccus chungangensis</name>
    <dbReference type="NCBI Taxonomy" id="767452"/>
    <lineage>
        <taxon>Bacteria</taxon>
        <taxon>Bacillati</taxon>
        <taxon>Actinomycetota</taxon>
        <taxon>Actinomycetes</taxon>
        <taxon>Micrococcales</taxon>
        <taxon>Ornithinimicrobiaceae</taxon>
        <taxon>Serinicoccus</taxon>
    </lineage>
</organism>
<dbReference type="InterPro" id="IPR041522">
    <property type="entry name" value="CdaR_GGDEF"/>
</dbReference>
<dbReference type="PANTHER" id="PTHR33744">
    <property type="entry name" value="CARBOHYDRATE DIACID REGULATOR"/>
    <property type="match status" value="1"/>
</dbReference>
<dbReference type="InterPro" id="IPR025736">
    <property type="entry name" value="PucR_C-HTH_dom"/>
</dbReference>
<dbReference type="OrthoDB" id="3246591at2"/>
<dbReference type="InterPro" id="IPR051448">
    <property type="entry name" value="CdaR-like_regulators"/>
</dbReference>
<dbReference type="Pfam" id="PF17853">
    <property type="entry name" value="GGDEF_2"/>
    <property type="match status" value="1"/>
</dbReference>
<evidence type="ECO:0000313" key="4">
    <source>
        <dbReference type="EMBL" id="KUG51639.1"/>
    </source>
</evidence>
<feature type="domain" description="CdaR GGDEF-like" evidence="3">
    <location>
        <begin position="319"/>
        <end position="433"/>
    </location>
</feature>
<gene>
    <name evidence="4" type="ORF">AVL62_10075</name>
</gene>
<accession>A0A0W8I235</accession>
<reference evidence="4 5" key="1">
    <citation type="submission" date="2015-12" db="EMBL/GenBank/DDBJ databases">
        <title>Serinicoccus chungangenesis strain CD08_5 genome sequencing and assembly.</title>
        <authorList>
            <person name="Chander A.M."/>
            <person name="Kaur G."/>
            <person name="Nair G.R."/>
            <person name="Dhawan D.K."/>
            <person name="Kochhar R.K."/>
            <person name="Mayilraj S."/>
            <person name="Bhadada S.K."/>
        </authorList>
    </citation>
    <scope>NUCLEOTIDE SEQUENCE [LARGE SCALE GENOMIC DNA]</scope>
    <source>
        <strain evidence="4 5">CD08_5</strain>
    </source>
</reference>
<evidence type="ECO:0000259" key="3">
    <source>
        <dbReference type="Pfam" id="PF17853"/>
    </source>
</evidence>
<protein>
    <submittedName>
        <fullName evidence="4">PucR family transcriptional regulator</fullName>
    </submittedName>
</protein>
<dbReference type="Pfam" id="PF13556">
    <property type="entry name" value="HTH_30"/>
    <property type="match status" value="1"/>
</dbReference>
<feature type="domain" description="PucR C-terminal helix-turn-helix" evidence="2">
    <location>
        <begin position="494"/>
        <end position="551"/>
    </location>
</feature>
<evidence type="ECO:0000313" key="5">
    <source>
        <dbReference type="Proteomes" id="UP000054837"/>
    </source>
</evidence>
<dbReference type="InterPro" id="IPR042070">
    <property type="entry name" value="PucR_C-HTH_sf"/>
</dbReference>
<proteinExistence type="inferred from homology"/>
<sequence length="555" mass="58137">MNSARPSSPRPSATVGRVLDDLGSTFLRPLVLGNPGRAVEGVVIHDPLDDQHDPASPVVLGVGVSGAEPVAELAARAGARGASLLIVREPVEAGAALTAICRRHGMTVAGLTRGASWAQLTAMLRSLLAEGDVGGADDETMGGLPSGDLFGLANAIGSLVDAPVTIEDRSSRVLAFSGRQDEADPSRIETILERQVPERYARLLDDQGFFSALYAADRPVSIRLQGEDAVSKLRVAMAVRAGTEVLGSIWVAVDEELDEERAAALTESAKLVALHLLRIRAGADASRRLRADLLGTALEGGVRARHAVTRLGLAGLTVAVLAMQVGAPSGGSTAGGDDLGALGHDAVERERLSDALALHLTSLHPKAATALLGEVTYGLIPVTDGLVSAQRIARDFVTRTGPGLSSRVGIGPLATDVDALAAARRGADRALRVLMEGRTGSVEGSGGAVAAYRDVQIQSFLLELRDRLLSDDERPSGPVSHLVEHDRAQQTAFVDTLRAWLDAHGDVAAAAGALHVHPNTLRYRLRRIESISAMDLSDPEARFAAQLHLRLLPPS</sequence>
<dbReference type="Gene3D" id="1.10.10.2840">
    <property type="entry name" value="PucR C-terminal helix-turn-helix domain"/>
    <property type="match status" value="1"/>
</dbReference>